<dbReference type="EMBL" id="CAMGYJ010000005">
    <property type="protein sequence ID" value="CAI0424229.1"/>
    <property type="molecule type" value="Genomic_DNA"/>
</dbReference>
<accession>A0AAV0KTD6</accession>
<gene>
    <name evidence="1" type="ORF">LITE_LOCUS19857</name>
</gene>
<dbReference type="AlphaFoldDB" id="A0AAV0KTD6"/>
<comment type="caution">
    <text evidence="1">The sequence shown here is derived from an EMBL/GenBank/DDBJ whole genome shotgun (WGS) entry which is preliminary data.</text>
</comment>
<evidence type="ECO:0000313" key="1">
    <source>
        <dbReference type="EMBL" id="CAI0424229.1"/>
    </source>
</evidence>
<sequence>MSLPTLPSASSPSCVAHRQFIVAEGNLHYASVARTSRAVSLLSLTLSSAVNPCLPAPSYSSIRVFYSSLIVRCLALR</sequence>
<organism evidence="1 2">
    <name type="scientific">Linum tenue</name>
    <dbReference type="NCBI Taxonomy" id="586396"/>
    <lineage>
        <taxon>Eukaryota</taxon>
        <taxon>Viridiplantae</taxon>
        <taxon>Streptophyta</taxon>
        <taxon>Embryophyta</taxon>
        <taxon>Tracheophyta</taxon>
        <taxon>Spermatophyta</taxon>
        <taxon>Magnoliopsida</taxon>
        <taxon>eudicotyledons</taxon>
        <taxon>Gunneridae</taxon>
        <taxon>Pentapetalae</taxon>
        <taxon>rosids</taxon>
        <taxon>fabids</taxon>
        <taxon>Malpighiales</taxon>
        <taxon>Linaceae</taxon>
        <taxon>Linum</taxon>
    </lineage>
</organism>
<name>A0AAV0KTD6_9ROSI</name>
<reference evidence="1" key="1">
    <citation type="submission" date="2022-08" db="EMBL/GenBank/DDBJ databases">
        <authorList>
            <person name="Gutierrez-Valencia J."/>
        </authorList>
    </citation>
    <scope>NUCLEOTIDE SEQUENCE</scope>
</reference>
<evidence type="ECO:0000313" key="2">
    <source>
        <dbReference type="Proteomes" id="UP001154282"/>
    </source>
</evidence>
<dbReference type="Proteomes" id="UP001154282">
    <property type="component" value="Unassembled WGS sequence"/>
</dbReference>
<keyword evidence="2" id="KW-1185">Reference proteome</keyword>
<protein>
    <submittedName>
        <fullName evidence="1">Uncharacterized protein</fullName>
    </submittedName>
</protein>
<proteinExistence type="predicted"/>